<evidence type="ECO:0000256" key="13">
    <source>
        <dbReference type="ARBA" id="ARBA00023136"/>
    </source>
</evidence>
<dbReference type="GO" id="GO:0005886">
    <property type="term" value="C:plasma membrane"/>
    <property type="evidence" value="ECO:0007669"/>
    <property type="project" value="UniProtKB-SubCell"/>
</dbReference>
<proteinExistence type="inferred from homology"/>
<evidence type="ECO:0000256" key="14">
    <source>
        <dbReference type="PIRNR" id="PIRNR006404"/>
    </source>
</evidence>
<feature type="transmembrane region" description="Helical" evidence="14">
    <location>
        <begin position="181"/>
        <end position="206"/>
    </location>
</feature>
<evidence type="ECO:0000256" key="4">
    <source>
        <dbReference type="ARBA" id="ARBA00022670"/>
    </source>
</evidence>
<reference evidence="19" key="1">
    <citation type="submission" date="2020-07" db="EMBL/GenBank/DDBJ databases">
        <title>Methanobacterium. sp. MethCan genome.</title>
        <authorList>
            <person name="Postec A."/>
            <person name="Quemeneur M."/>
        </authorList>
    </citation>
    <scope>NUCLEOTIDE SEQUENCE</scope>
    <source>
        <strain evidence="19">MethCAN</strain>
    </source>
</reference>
<protein>
    <recommendedName>
        <fullName evidence="14">Zinc metalloprotease</fullName>
    </recommendedName>
</protein>
<evidence type="ECO:0000313" key="20">
    <source>
        <dbReference type="Proteomes" id="UP000681041"/>
    </source>
</evidence>
<keyword evidence="13 14" id="KW-0472">Membrane</keyword>
<dbReference type="Proteomes" id="UP000681041">
    <property type="component" value="Chromosome"/>
</dbReference>
<keyword evidence="7" id="KW-0677">Repeat</keyword>
<feature type="transmembrane region" description="Helical" evidence="14">
    <location>
        <begin position="21"/>
        <end position="54"/>
    </location>
</feature>
<evidence type="ECO:0000256" key="15">
    <source>
        <dbReference type="PIRSR" id="PIRSR006404-1"/>
    </source>
</evidence>
<evidence type="ECO:0000256" key="17">
    <source>
        <dbReference type="PROSITE-ProRule" id="PRU00703"/>
    </source>
</evidence>
<dbReference type="GeneID" id="64819783"/>
<dbReference type="PIRSF" id="PIRSF006404">
    <property type="entry name" value="UCP006404_Pept_M50_CBS"/>
    <property type="match status" value="1"/>
</dbReference>
<name>A0A8T8K310_9EURY</name>
<dbReference type="InterPro" id="IPR000644">
    <property type="entry name" value="CBS_dom"/>
</dbReference>
<dbReference type="InterPro" id="IPR008915">
    <property type="entry name" value="Peptidase_M50"/>
</dbReference>
<keyword evidence="8 14" id="KW-0378">Hydrolase</keyword>
<comment type="similarity">
    <text evidence="2 14">Belongs to the peptidase M50B family.</text>
</comment>
<feature type="active site" evidence="15">
    <location>
        <position position="56"/>
    </location>
</feature>
<keyword evidence="11 14" id="KW-0482">Metalloprotease</keyword>
<accession>A0A8T8K310</accession>
<dbReference type="RefSeq" id="WP_211533832.1">
    <property type="nucleotide sequence ID" value="NZ_CP058560.1"/>
</dbReference>
<keyword evidence="12 17" id="KW-0129">CBS domain</keyword>
<evidence type="ECO:0000256" key="16">
    <source>
        <dbReference type="PIRSR" id="PIRSR006404-2"/>
    </source>
</evidence>
<gene>
    <name evidence="19" type="ORF">HYG87_03420</name>
</gene>
<dbReference type="EMBL" id="CP058560">
    <property type="protein sequence ID" value="QUH22886.1"/>
    <property type="molecule type" value="Genomic_DNA"/>
</dbReference>
<dbReference type="OrthoDB" id="12044at2157"/>
<dbReference type="SMART" id="SM00116">
    <property type="entry name" value="CBS"/>
    <property type="match status" value="2"/>
</dbReference>
<organism evidence="19 20">
    <name type="scientific">Methanobacterium alkalithermotolerans</name>
    <dbReference type="NCBI Taxonomy" id="2731220"/>
    <lineage>
        <taxon>Archaea</taxon>
        <taxon>Methanobacteriati</taxon>
        <taxon>Methanobacteriota</taxon>
        <taxon>Methanomada group</taxon>
        <taxon>Methanobacteria</taxon>
        <taxon>Methanobacteriales</taxon>
        <taxon>Methanobacteriaceae</taxon>
        <taxon>Methanobacterium</taxon>
    </lineage>
</organism>
<feature type="binding site" evidence="16">
    <location>
        <position position="59"/>
    </location>
    <ligand>
        <name>Zn(2+)</name>
        <dbReference type="ChEBI" id="CHEBI:29105"/>
        <note>catalytic</note>
    </ligand>
</feature>
<dbReference type="PROSITE" id="PS51371">
    <property type="entry name" value="CBS"/>
    <property type="match status" value="2"/>
</dbReference>
<dbReference type="Pfam" id="PF00571">
    <property type="entry name" value="CBS"/>
    <property type="match status" value="2"/>
</dbReference>
<evidence type="ECO:0000256" key="1">
    <source>
        <dbReference type="ARBA" id="ARBA00004651"/>
    </source>
</evidence>
<dbReference type="PANTHER" id="PTHR39188:SF3">
    <property type="entry name" value="STAGE IV SPORULATION PROTEIN FB"/>
    <property type="match status" value="1"/>
</dbReference>
<evidence type="ECO:0000256" key="3">
    <source>
        <dbReference type="ARBA" id="ARBA00022475"/>
    </source>
</evidence>
<feature type="transmembrane region" description="Helical" evidence="14">
    <location>
        <begin position="95"/>
        <end position="114"/>
    </location>
</feature>
<evidence type="ECO:0000256" key="6">
    <source>
        <dbReference type="ARBA" id="ARBA00022723"/>
    </source>
</evidence>
<keyword evidence="20" id="KW-1185">Reference proteome</keyword>
<dbReference type="PANTHER" id="PTHR39188">
    <property type="entry name" value="MEMBRANE-ASSOCIATED ZINC METALLOPROTEASE M50B"/>
    <property type="match status" value="1"/>
</dbReference>
<evidence type="ECO:0000256" key="5">
    <source>
        <dbReference type="ARBA" id="ARBA00022692"/>
    </source>
</evidence>
<keyword evidence="6 14" id="KW-0479">Metal-binding</keyword>
<dbReference type="Pfam" id="PF02163">
    <property type="entry name" value="Peptidase_M50"/>
    <property type="match status" value="2"/>
</dbReference>
<evidence type="ECO:0000259" key="18">
    <source>
        <dbReference type="PROSITE" id="PS51371"/>
    </source>
</evidence>
<evidence type="ECO:0000256" key="10">
    <source>
        <dbReference type="ARBA" id="ARBA00022989"/>
    </source>
</evidence>
<keyword evidence="5 14" id="KW-0812">Transmembrane</keyword>
<comment type="subcellular location">
    <subcellularLocation>
        <location evidence="1">Cell membrane</location>
        <topology evidence="1">Multi-pass membrane protein</topology>
    </subcellularLocation>
</comment>
<dbReference type="InterPro" id="IPR046342">
    <property type="entry name" value="CBS_dom_sf"/>
</dbReference>
<comment type="cofactor">
    <cofactor evidence="14 16">
        <name>Zn(2+)</name>
        <dbReference type="ChEBI" id="CHEBI:29105"/>
    </cofactor>
    <text evidence="14 16">Binds 1 zinc ion per subunit.</text>
</comment>
<keyword evidence="4 14" id="KW-0645">Protease</keyword>
<keyword evidence="9 14" id="KW-0862">Zinc</keyword>
<keyword evidence="10 14" id="KW-1133">Transmembrane helix</keyword>
<evidence type="ECO:0000256" key="7">
    <source>
        <dbReference type="ARBA" id="ARBA00022737"/>
    </source>
</evidence>
<sequence>MKTSIRILKVFGIPIELDISFLLLIIFIYVLAFFNIIPLQLAILITLVFATVVIHELSHSYVAQKYGVEIKKIVLLPIGGVAQMSEVPKKPRQELFISLAGPLTNVIIAIILYLTYQFTLTLLPGFISNFILEFMLVNVVLAVFNLIPAFPMDGGRVLRAILAERMDYLRATEISVSIGKIFAVIMAVAGIFVNFFLILIALFIYIGADQEYKSTIVSSLLKGMLVENIMTTEVKTLDPHITIEEALNKIFEYKHMGYPVIEDQKLVGIVTFQDLSQSKYNKNSMIREVMTEDIITVSPHEEVISALEKLNKNNLGRLPVVEENRLTGIVSKTDILKVLNLMRNKVQ</sequence>
<evidence type="ECO:0000256" key="12">
    <source>
        <dbReference type="ARBA" id="ARBA00023122"/>
    </source>
</evidence>
<feature type="binding site" evidence="16">
    <location>
        <position position="55"/>
    </location>
    <ligand>
        <name>Zn(2+)</name>
        <dbReference type="ChEBI" id="CHEBI:29105"/>
        <note>catalytic</note>
    </ligand>
</feature>
<evidence type="ECO:0000313" key="19">
    <source>
        <dbReference type="EMBL" id="QUH22886.1"/>
    </source>
</evidence>
<evidence type="ECO:0000256" key="2">
    <source>
        <dbReference type="ARBA" id="ARBA00007931"/>
    </source>
</evidence>
<dbReference type="KEGG" id="meme:HYG87_03420"/>
<dbReference type="GO" id="GO:0046872">
    <property type="term" value="F:metal ion binding"/>
    <property type="evidence" value="ECO:0007669"/>
    <property type="project" value="UniProtKB-UniRule"/>
</dbReference>
<comment type="caution">
    <text evidence="14">Lacks conserved residue(s) required for the propagation of feature annotation.</text>
</comment>
<feature type="domain" description="CBS" evidence="18">
    <location>
        <begin position="290"/>
        <end position="346"/>
    </location>
</feature>
<dbReference type="InterPro" id="IPR016483">
    <property type="entry name" value="UCP006404_Pept_M50_CBS"/>
</dbReference>
<dbReference type="AlphaFoldDB" id="A0A8T8K310"/>
<evidence type="ECO:0000256" key="8">
    <source>
        <dbReference type="ARBA" id="ARBA00022801"/>
    </source>
</evidence>
<evidence type="ECO:0000256" key="11">
    <source>
        <dbReference type="ARBA" id="ARBA00023049"/>
    </source>
</evidence>
<dbReference type="GO" id="GO:0008237">
    <property type="term" value="F:metallopeptidase activity"/>
    <property type="evidence" value="ECO:0007669"/>
    <property type="project" value="UniProtKB-UniRule"/>
</dbReference>
<feature type="binding site" evidence="16">
    <location>
        <position position="153"/>
    </location>
    <ligand>
        <name>Zn(2+)</name>
        <dbReference type="ChEBI" id="CHEBI:29105"/>
        <note>catalytic</note>
    </ligand>
</feature>
<dbReference type="GO" id="GO:0006508">
    <property type="term" value="P:proteolysis"/>
    <property type="evidence" value="ECO:0007669"/>
    <property type="project" value="UniProtKB-KW"/>
</dbReference>
<dbReference type="CDD" id="cd06164">
    <property type="entry name" value="S2P-M50_SpoIVFB_CBS"/>
    <property type="match status" value="1"/>
</dbReference>
<feature type="transmembrane region" description="Helical" evidence="14">
    <location>
        <begin position="126"/>
        <end position="147"/>
    </location>
</feature>
<keyword evidence="3" id="KW-1003">Cell membrane</keyword>
<evidence type="ECO:0000256" key="9">
    <source>
        <dbReference type="ARBA" id="ARBA00022833"/>
    </source>
</evidence>
<dbReference type="SUPFAM" id="SSF54631">
    <property type="entry name" value="CBS-domain pair"/>
    <property type="match status" value="1"/>
</dbReference>
<feature type="domain" description="CBS" evidence="18">
    <location>
        <begin position="230"/>
        <end position="285"/>
    </location>
</feature>
<dbReference type="Gene3D" id="3.10.580.10">
    <property type="entry name" value="CBS-domain"/>
    <property type="match status" value="1"/>
</dbReference>